<gene>
    <name evidence="9" type="ORF">SAMN05661099_0482</name>
</gene>
<evidence type="ECO:0000256" key="4">
    <source>
        <dbReference type="ARBA" id="ARBA00023125"/>
    </source>
</evidence>
<dbReference type="InterPro" id="IPR007627">
    <property type="entry name" value="RNA_pol_sigma70_r2"/>
</dbReference>
<evidence type="ECO:0000259" key="7">
    <source>
        <dbReference type="Pfam" id="PF04542"/>
    </source>
</evidence>
<feature type="domain" description="RNA polymerase sigma factor 70 region 4 type 2" evidence="8">
    <location>
        <begin position="118"/>
        <end position="168"/>
    </location>
</feature>
<sequence length="182" mass="21467">MDDIYIEKVLSGDREAFRYFLKEYKDMAFSVTMSVVKDEYIAQEVVQDAFVKAFNALKSFNRQSKFSTWFYRIVVNEALTRLKKIKKEIISFNADYEAYIPDDSFLASLKEEEQTYLINEALKKLIPNESLALRLFYLQEESIKEVCEITGWSESNTKVTLHRARKNMHVVLSDLMKSEFNY</sequence>
<keyword evidence="4 6" id="KW-0238">DNA-binding</keyword>
<comment type="similarity">
    <text evidence="1 6">Belongs to the sigma-70 factor family. ECF subfamily.</text>
</comment>
<dbReference type="STRING" id="572036.SAMN05661099_0482"/>
<dbReference type="GO" id="GO:0016987">
    <property type="term" value="F:sigma factor activity"/>
    <property type="evidence" value="ECO:0007669"/>
    <property type="project" value="UniProtKB-KW"/>
</dbReference>
<dbReference type="Gene3D" id="1.10.1740.10">
    <property type="match status" value="1"/>
</dbReference>
<dbReference type="NCBIfam" id="TIGR02937">
    <property type="entry name" value="sigma70-ECF"/>
    <property type="match status" value="1"/>
</dbReference>
<evidence type="ECO:0000256" key="6">
    <source>
        <dbReference type="RuleBase" id="RU000716"/>
    </source>
</evidence>
<dbReference type="Gene3D" id="1.10.10.10">
    <property type="entry name" value="Winged helix-like DNA-binding domain superfamily/Winged helix DNA-binding domain"/>
    <property type="match status" value="1"/>
</dbReference>
<dbReference type="InterPro" id="IPR013325">
    <property type="entry name" value="RNA_pol_sigma_r2"/>
</dbReference>
<evidence type="ECO:0000256" key="3">
    <source>
        <dbReference type="ARBA" id="ARBA00023082"/>
    </source>
</evidence>
<dbReference type="SUPFAM" id="SSF88946">
    <property type="entry name" value="Sigma2 domain of RNA polymerase sigma factors"/>
    <property type="match status" value="1"/>
</dbReference>
<dbReference type="EMBL" id="FUYR01000001">
    <property type="protein sequence ID" value="SKB31557.1"/>
    <property type="molecule type" value="Genomic_DNA"/>
</dbReference>
<proteinExistence type="inferred from homology"/>
<name>A0A1T5AA11_9SPHI</name>
<dbReference type="PANTHER" id="PTHR43133">
    <property type="entry name" value="RNA POLYMERASE ECF-TYPE SIGMA FACTO"/>
    <property type="match status" value="1"/>
</dbReference>
<dbReference type="Pfam" id="PF04542">
    <property type="entry name" value="Sigma70_r2"/>
    <property type="match status" value="1"/>
</dbReference>
<evidence type="ECO:0000259" key="8">
    <source>
        <dbReference type="Pfam" id="PF08281"/>
    </source>
</evidence>
<dbReference type="InterPro" id="IPR036388">
    <property type="entry name" value="WH-like_DNA-bd_sf"/>
</dbReference>
<keyword evidence="2 6" id="KW-0805">Transcription regulation</keyword>
<dbReference type="AlphaFoldDB" id="A0A1T5AA11"/>
<dbReference type="InterPro" id="IPR013249">
    <property type="entry name" value="RNA_pol_sigma70_r4_t2"/>
</dbReference>
<dbReference type="InterPro" id="IPR013324">
    <property type="entry name" value="RNA_pol_sigma_r3/r4-like"/>
</dbReference>
<evidence type="ECO:0000313" key="10">
    <source>
        <dbReference type="Proteomes" id="UP000189981"/>
    </source>
</evidence>
<keyword evidence="3 6" id="KW-0731">Sigma factor</keyword>
<dbReference type="SUPFAM" id="SSF88659">
    <property type="entry name" value="Sigma3 and sigma4 domains of RNA polymerase sigma factors"/>
    <property type="match status" value="1"/>
</dbReference>
<feature type="domain" description="RNA polymerase sigma-70 region 2" evidence="7">
    <location>
        <begin position="22"/>
        <end position="86"/>
    </location>
</feature>
<evidence type="ECO:0000313" key="9">
    <source>
        <dbReference type="EMBL" id="SKB31557.1"/>
    </source>
</evidence>
<dbReference type="OrthoDB" id="9780326at2"/>
<evidence type="ECO:0000256" key="5">
    <source>
        <dbReference type="ARBA" id="ARBA00023163"/>
    </source>
</evidence>
<dbReference type="PROSITE" id="PS01063">
    <property type="entry name" value="SIGMA70_ECF"/>
    <property type="match status" value="1"/>
</dbReference>
<dbReference type="InterPro" id="IPR000838">
    <property type="entry name" value="RNA_pol_sigma70_ECF_CS"/>
</dbReference>
<dbReference type="RefSeq" id="WP_079701032.1">
    <property type="nucleotide sequence ID" value="NZ_FUYR01000001.1"/>
</dbReference>
<evidence type="ECO:0000256" key="1">
    <source>
        <dbReference type="ARBA" id="ARBA00010641"/>
    </source>
</evidence>
<dbReference type="GO" id="GO:0003677">
    <property type="term" value="F:DNA binding"/>
    <property type="evidence" value="ECO:0007669"/>
    <property type="project" value="UniProtKB-KW"/>
</dbReference>
<dbReference type="Proteomes" id="UP000189981">
    <property type="component" value="Unassembled WGS sequence"/>
</dbReference>
<organism evidence="9 10">
    <name type="scientific">Daejeonella lutea</name>
    <dbReference type="NCBI Taxonomy" id="572036"/>
    <lineage>
        <taxon>Bacteria</taxon>
        <taxon>Pseudomonadati</taxon>
        <taxon>Bacteroidota</taxon>
        <taxon>Sphingobacteriia</taxon>
        <taxon>Sphingobacteriales</taxon>
        <taxon>Sphingobacteriaceae</taxon>
        <taxon>Daejeonella</taxon>
    </lineage>
</organism>
<reference evidence="10" key="1">
    <citation type="submission" date="2017-02" db="EMBL/GenBank/DDBJ databases">
        <authorList>
            <person name="Varghese N."/>
            <person name="Submissions S."/>
        </authorList>
    </citation>
    <scope>NUCLEOTIDE SEQUENCE [LARGE SCALE GENOMIC DNA]</scope>
    <source>
        <strain evidence="10">DSM 22385</strain>
    </source>
</reference>
<evidence type="ECO:0000256" key="2">
    <source>
        <dbReference type="ARBA" id="ARBA00023015"/>
    </source>
</evidence>
<dbReference type="InterPro" id="IPR014284">
    <property type="entry name" value="RNA_pol_sigma-70_dom"/>
</dbReference>
<dbReference type="CDD" id="cd06171">
    <property type="entry name" value="Sigma70_r4"/>
    <property type="match status" value="1"/>
</dbReference>
<dbReference type="Pfam" id="PF08281">
    <property type="entry name" value="Sigma70_r4_2"/>
    <property type="match status" value="1"/>
</dbReference>
<accession>A0A1T5AA11</accession>
<dbReference type="InterPro" id="IPR039425">
    <property type="entry name" value="RNA_pol_sigma-70-like"/>
</dbReference>
<keyword evidence="5 6" id="KW-0804">Transcription</keyword>
<protein>
    <recommendedName>
        <fullName evidence="6">RNA polymerase sigma factor</fullName>
    </recommendedName>
</protein>
<keyword evidence="10" id="KW-1185">Reference proteome</keyword>
<dbReference type="PANTHER" id="PTHR43133:SF45">
    <property type="entry name" value="RNA POLYMERASE ECF-TYPE SIGMA FACTOR"/>
    <property type="match status" value="1"/>
</dbReference>
<dbReference type="GO" id="GO:0006352">
    <property type="term" value="P:DNA-templated transcription initiation"/>
    <property type="evidence" value="ECO:0007669"/>
    <property type="project" value="InterPro"/>
</dbReference>